<name>A0A645AKL8_9ZZZZ</name>
<comment type="caution">
    <text evidence="1">The sequence shown here is derived from an EMBL/GenBank/DDBJ whole genome shotgun (WGS) entry which is preliminary data.</text>
</comment>
<reference evidence="1" key="1">
    <citation type="submission" date="2019-08" db="EMBL/GenBank/DDBJ databases">
        <authorList>
            <person name="Kucharzyk K."/>
            <person name="Murdoch R.W."/>
            <person name="Higgins S."/>
            <person name="Loffler F."/>
        </authorList>
    </citation>
    <scope>NUCLEOTIDE SEQUENCE</scope>
</reference>
<protein>
    <submittedName>
        <fullName evidence="1">Uncharacterized protein</fullName>
    </submittedName>
</protein>
<organism evidence="1">
    <name type="scientific">bioreactor metagenome</name>
    <dbReference type="NCBI Taxonomy" id="1076179"/>
    <lineage>
        <taxon>unclassified sequences</taxon>
        <taxon>metagenomes</taxon>
        <taxon>ecological metagenomes</taxon>
    </lineage>
</organism>
<evidence type="ECO:0000313" key="1">
    <source>
        <dbReference type="EMBL" id="MPM51403.1"/>
    </source>
</evidence>
<dbReference type="EMBL" id="VSSQ01013399">
    <property type="protein sequence ID" value="MPM51403.1"/>
    <property type="molecule type" value="Genomic_DNA"/>
</dbReference>
<gene>
    <name evidence="1" type="ORF">SDC9_98151</name>
</gene>
<proteinExistence type="predicted"/>
<dbReference type="AlphaFoldDB" id="A0A645AKL8"/>
<sequence length="307" mass="32131">MQRAGAVDRQLTVAVYSKGIAAAVRAVDDGDAIQCDFVAGVGSKAQRGKVCVGRAVDDDVSEGEDAVLVACGPTCGQNERVCTKIGVCQHRKAAGGTIDTEVVACLVACQGRNIGCSTHGEAHRPRHTAAGNYKRSHAGDFCGIIDGEQACGNPIASICRHTALEGRRAAVQGEHIRGDASAGVCRLPSRGCDCTAVYGDDLYRETEAACRRATDCRHRTAFDGKLARDYSGAVIRRAADGIKGTFPLNIQRTVGINSMAKGIASALGFAGADHVCGARRERDGRAVRQLDAVRIALAVLRADIRAG</sequence>
<accession>A0A645AKL8</accession>